<sequence>MDSCSIFVSTNFISSCLNLNGQVAISVLNTYKLLKAEGHKPLHVSHGFLVLPVHSVQPPLHLLRVKDGLPDPIATPGRLDPRGHFVVTILPHLTDTVHQIPIDRDPGAMATPVTLDDDSALVQQPEMVSSENAADPGLHCRAEIQLKGRSVRRIVSRLSFHRMNNGECAFNEKNR</sequence>
<evidence type="ECO:0000313" key="2">
    <source>
        <dbReference type="Proteomes" id="UP001177670"/>
    </source>
</evidence>
<dbReference type="Proteomes" id="UP001177670">
    <property type="component" value="Unassembled WGS sequence"/>
</dbReference>
<keyword evidence="2" id="KW-1185">Reference proteome</keyword>
<reference evidence="1" key="1">
    <citation type="submission" date="2021-10" db="EMBL/GenBank/DDBJ databases">
        <title>Melipona bicolor Genome sequencing and assembly.</title>
        <authorList>
            <person name="Araujo N.S."/>
            <person name="Arias M.C."/>
        </authorList>
    </citation>
    <scope>NUCLEOTIDE SEQUENCE</scope>
    <source>
        <strain evidence="1">USP_2M_L1-L4_2017</strain>
        <tissue evidence="1">Whole body</tissue>
    </source>
</reference>
<evidence type="ECO:0000313" key="1">
    <source>
        <dbReference type="EMBL" id="KAK1126497.1"/>
    </source>
</evidence>
<protein>
    <submittedName>
        <fullName evidence="1">Uncharacterized protein</fullName>
    </submittedName>
</protein>
<name>A0AA40FW75_9HYME</name>
<dbReference type="AlphaFoldDB" id="A0AA40FW75"/>
<comment type="caution">
    <text evidence="1">The sequence shown here is derived from an EMBL/GenBank/DDBJ whole genome shotgun (WGS) entry which is preliminary data.</text>
</comment>
<organism evidence="1 2">
    <name type="scientific">Melipona bicolor</name>
    <dbReference type="NCBI Taxonomy" id="60889"/>
    <lineage>
        <taxon>Eukaryota</taxon>
        <taxon>Metazoa</taxon>
        <taxon>Ecdysozoa</taxon>
        <taxon>Arthropoda</taxon>
        <taxon>Hexapoda</taxon>
        <taxon>Insecta</taxon>
        <taxon>Pterygota</taxon>
        <taxon>Neoptera</taxon>
        <taxon>Endopterygota</taxon>
        <taxon>Hymenoptera</taxon>
        <taxon>Apocrita</taxon>
        <taxon>Aculeata</taxon>
        <taxon>Apoidea</taxon>
        <taxon>Anthophila</taxon>
        <taxon>Apidae</taxon>
        <taxon>Melipona</taxon>
    </lineage>
</organism>
<proteinExistence type="predicted"/>
<dbReference type="EMBL" id="JAHYIQ010000014">
    <property type="protein sequence ID" value="KAK1126497.1"/>
    <property type="molecule type" value="Genomic_DNA"/>
</dbReference>
<accession>A0AA40FW75</accession>
<gene>
    <name evidence="1" type="ORF">K0M31_005132</name>
</gene>